<keyword evidence="2" id="KW-0812">Transmembrane</keyword>
<evidence type="ECO:0000256" key="2">
    <source>
        <dbReference type="SAM" id="Phobius"/>
    </source>
</evidence>
<dbReference type="EMBL" id="JBIBSM010000022">
    <property type="protein sequence ID" value="MFF8280434.1"/>
    <property type="molecule type" value="Genomic_DNA"/>
</dbReference>
<name>A0ABW6YLK6_9ACTN</name>
<organism evidence="3 4">
    <name type="scientific">Streptomyces lateritius</name>
    <dbReference type="NCBI Taxonomy" id="67313"/>
    <lineage>
        <taxon>Bacteria</taxon>
        <taxon>Bacillati</taxon>
        <taxon>Actinomycetota</taxon>
        <taxon>Actinomycetes</taxon>
        <taxon>Kitasatosporales</taxon>
        <taxon>Streptomycetaceae</taxon>
        <taxon>Streptomyces</taxon>
    </lineage>
</organism>
<feature type="transmembrane region" description="Helical" evidence="2">
    <location>
        <begin position="34"/>
        <end position="51"/>
    </location>
</feature>
<keyword evidence="2" id="KW-1133">Transmembrane helix</keyword>
<gene>
    <name evidence="3" type="ORF">ACF05T_30820</name>
</gene>
<feature type="compositionally biased region" description="Low complexity" evidence="1">
    <location>
        <begin position="13"/>
        <end position="25"/>
    </location>
</feature>
<keyword evidence="4" id="KW-1185">Reference proteome</keyword>
<evidence type="ECO:0000313" key="3">
    <source>
        <dbReference type="EMBL" id="MFF8280434.1"/>
    </source>
</evidence>
<protein>
    <submittedName>
        <fullName evidence="3">Uncharacterized protein</fullName>
    </submittedName>
</protein>
<feature type="region of interest" description="Disordered" evidence="1">
    <location>
        <begin position="1"/>
        <end position="25"/>
    </location>
</feature>
<evidence type="ECO:0000313" key="4">
    <source>
        <dbReference type="Proteomes" id="UP001603013"/>
    </source>
</evidence>
<keyword evidence="2" id="KW-0472">Membrane</keyword>
<proteinExistence type="predicted"/>
<evidence type="ECO:0000256" key="1">
    <source>
        <dbReference type="SAM" id="MobiDB-lite"/>
    </source>
</evidence>
<sequence length="137" mass="14357">MTTPTPVTPEQPAAPGEAIDPAEPAAPAKKKGKVLKTLGSIVVAIAVVLFWKLGLPHIMGTAPVHAKAGECVTVTGPDNDPKVDSKPCTEKAADLYKVVKVVDNTFDVDKCGDVSEVALAQQLESDKFVLCLNPVKN</sequence>
<dbReference type="RefSeq" id="WP_391937273.1">
    <property type="nucleotide sequence ID" value="NZ_JBIBSM010000022.1"/>
</dbReference>
<reference evidence="3 4" key="1">
    <citation type="submission" date="2024-10" db="EMBL/GenBank/DDBJ databases">
        <title>The Natural Products Discovery Center: Release of the First 8490 Sequenced Strains for Exploring Actinobacteria Biosynthetic Diversity.</title>
        <authorList>
            <person name="Kalkreuter E."/>
            <person name="Kautsar S.A."/>
            <person name="Yang D."/>
            <person name="Bader C.D."/>
            <person name="Teijaro C.N."/>
            <person name="Fluegel L."/>
            <person name="Davis C.M."/>
            <person name="Simpson J.R."/>
            <person name="Lauterbach L."/>
            <person name="Steele A.D."/>
            <person name="Gui C."/>
            <person name="Meng S."/>
            <person name="Li G."/>
            <person name="Viehrig K."/>
            <person name="Ye F."/>
            <person name="Su P."/>
            <person name="Kiefer A.F."/>
            <person name="Nichols A."/>
            <person name="Cepeda A.J."/>
            <person name="Yan W."/>
            <person name="Fan B."/>
            <person name="Jiang Y."/>
            <person name="Adhikari A."/>
            <person name="Zheng C.-J."/>
            <person name="Schuster L."/>
            <person name="Cowan T.M."/>
            <person name="Smanski M.J."/>
            <person name="Chevrette M.G."/>
            <person name="De Carvalho L.P.S."/>
            <person name="Shen B."/>
        </authorList>
    </citation>
    <scope>NUCLEOTIDE SEQUENCE [LARGE SCALE GENOMIC DNA]</scope>
    <source>
        <strain evidence="3 4">NPDC015755</strain>
    </source>
</reference>
<accession>A0ABW6YLK6</accession>
<comment type="caution">
    <text evidence="3">The sequence shown here is derived from an EMBL/GenBank/DDBJ whole genome shotgun (WGS) entry which is preliminary data.</text>
</comment>
<dbReference type="Proteomes" id="UP001603013">
    <property type="component" value="Unassembled WGS sequence"/>
</dbReference>